<reference evidence="2 3" key="1">
    <citation type="submission" date="2018-04" db="EMBL/GenBank/DDBJ databases">
        <authorList>
            <person name="Vogel A."/>
        </authorList>
    </citation>
    <scope>NUCLEOTIDE SEQUENCE [LARGE SCALE GENOMIC DNA]</scope>
</reference>
<organism evidence="2 3">
    <name type="scientific">Cuscuta campestris</name>
    <dbReference type="NCBI Taxonomy" id="132261"/>
    <lineage>
        <taxon>Eukaryota</taxon>
        <taxon>Viridiplantae</taxon>
        <taxon>Streptophyta</taxon>
        <taxon>Embryophyta</taxon>
        <taxon>Tracheophyta</taxon>
        <taxon>Spermatophyta</taxon>
        <taxon>Magnoliopsida</taxon>
        <taxon>eudicotyledons</taxon>
        <taxon>Gunneridae</taxon>
        <taxon>Pentapetalae</taxon>
        <taxon>asterids</taxon>
        <taxon>lamiids</taxon>
        <taxon>Solanales</taxon>
        <taxon>Convolvulaceae</taxon>
        <taxon>Cuscuteae</taxon>
        <taxon>Cuscuta</taxon>
        <taxon>Cuscuta subgen. Grammica</taxon>
        <taxon>Cuscuta sect. Cleistogrammica</taxon>
    </lineage>
</organism>
<evidence type="ECO:0000313" key="3">
    <source>
        <dbReference type="Proteomes" id="UP000595140"/>
    </source>
</evidence>
<dbReference type="AlphaFoldDB" id="A0A484KHJ6"/>
<proteinExistence type="predicted"/>
<keyword evidence="3" id="KW-1185">Reference proteome</keyword>
<dbReference type="EMBL" id="OOIL02000161">
    <property type="protein sequence ID" value="VFQ61406.1"/>
    <property type="molecule type" value="Genomic_DNA"/>
</dbReference>
<sequence>MAKPQPSKSFCVEERRCVGYLRSSGSCDPQDRRIGAKGEQSTAAIEVAVGDPSNLAHSVIVAARSSAAVEAFATQPRAIVVASNLVHRRLPIAPLTIEKRIVADLLVLKDLDVVLGDKPEKMSDADWAGLERKAMSVIRLSLTKNVAFNILKEKTTKRNIEALSNIIALVEMKFDDEVQALLLPSSLRNSWSGTVTAVTGSVGPEGFTFDQIRDLVLGRRNTRGSAGDEEVLLTGCVESSVDSWVMDYGASFHATHNSEALQNLVIGDFRKVRLADDKALEKRNKVRFIESRGQNKVVYAREKPRATGQAKDERARKGSRRPAKGIYDGGSSRGSSAKFTRRQWVRRTNIPDVGTSLENFLLSMESVCSQDVPGSSSVRLQWEPVGTEDESGADLAVTDVIGAWESFNGPISCLMIEPLQEES</sequence>
<gene>
    <name evidence="2" type="ORF">CCAM_LOCUS3182</name>
</gene>
<feature type="region of interest" description="Disordered" evidence="1">
    <location>
        <begin position="303"/>
        <end position="334"/>
    </location>
</feature>
<dbReference type="Proteomes" id="UP000595140">
    <property type="component" value="Unassembled WGS sequence"/>
</dbReference>
<evidence type="ECO:0000256" key="1">
    <source>
        <dbReference type="SAM" id="MobiDB-lite"/>
    </source>
</evidence>
<protein>
    <submittedName>
        <fullName evidence="2">Uncharacterized protein</fullName>
    </submittedName>
</protein>
<accession>A0A484KHJ6</accession>
<evidence type="ECO:0000313" key="2">
    <source>
        <dbReference type="EMBL" id="VFQ61406.1"/>
    </source>
</evidence>
<name>A0A484KHJ6_9ASTE</name>
<dbReference type="OrthoDB" id="1912561at2759"/>
<feature type="compositionally biased region" description="Basic and acidic residues" evidence="1">
    <location>
        <begin position="303"/>
        <end position="316"/>
    </location>
</feature>